<dbReference type="EMBL" id="CM056818">
    <property type="protein sequence ID" value="KAJ8623359.1"/>
    <property type="molecule type" value="Genomic_DNA"/>
</dbReference>
<sequence length="594" mass="67511">MANTVFSFEEYDCHGAKEVYCPLQEFRRYEQESQGKQTHVFGARDWGDFNNLNPNYCFLQDKSFEIPTSNNQQPVSDLFMEDYVLPDAVSAAIIQQIQEPVKHDPGLDCAHNSSIIRTAEILESKKEKVHSTPFASLGLLNSYKTGHRLLNEDKRLNKSAIEVACHAVRSRELSTEEVMRVAAACYIESSVQMDGNHPFGSMPFTSLTDQETKDVELAHLLLASSEKIGNQQYDRGRYLLTKCKYMSSKVGNPVQRVVHYFAVALHERINRETERLSLSAKVVNSGRWGEDTGKAIVGGHPALLRGYKMQPIGQVMQFTAVQSIIDNMASAKSVHLIDLGIEHGHQWIILMQALAERLTCPVELLKISAVAIRTLQKNIEETGKRLVSFAKTLNLPFAFRPVIVSDMKDLNRDMFELKPEEVVGVYATNMLHRMIYRPECLEHLMRVIRSIKPCIMLVTEIDANINSPSFFTRFTENLFYVSAWFDCLDESMDRSDHDRMSIESNFFSEGITSIVATEGGERTVRHVGVDVWRSFFARFRFVEIDLNHWSLYQASLLLKHNPCGSSCTLYMNGKSLSIGWKGTPLHFVSAWKLK</sequence>
<accession>A0ACC2KQ93</accession>
<name>A0ACC2KQ93_PERAE</name>
<comment type="caution">
    <text evidence="1">The sequence shown here is derived from an EMBL/GenBank/DDBJ whole genome shotgun (WGS) entry which is preliminary data.</text>
</comment>
<evidence type="ECO:0000313" key="2">
    <source>
        <dbReference type="Proteomes" id="UP001234297"/>
    </source>
</evidence>
<keyword evidence="2" id="KW-1185">Reference proteome</keyword>
<protein>
    <submittedName>
        <fullName evidence="1">Uncharacterized protein</fullName>
    </submittedName>
</protein>
<evidence type="ECO:0000313" key="1">
    <source>
        <dbReference type="EMBL" id="KAJ8623359.1"/>
    </source>
</evidence>
<organism evidence="1 2">
    <name type="scientific">Persea americana</name>
    <name type="common">Avocado</name>
    <dbReference type="NCBI Taxonomy" id="3435"/>
    <lineage>
        <taxon>Eukaryota</taxon>
        <taxon>Viridiplantae</taxon>
        <taxon>Streptophyta</taxon>
        <taxon>Embryophyta</taxon>
        <taxon>Tracheophyta</taxon>
        <taxon>Spermatophyta</taxon>
        <taxon>Magnoliopsida</taxon>
        <taxon>Magnoliidae</taxon>
        <taxon>Laurales</taxon>
        <taxon>Lauraceae</taxon>
        <taxon>Persea</taxon>
    </lineage>
</organism>
<proteinExistence type="predicted"/>
<reference evidence="1 2" key="1">
    <citation type="journal article" date="2022" name="Hortic Res">
        <title>A haplotype resolved chromosomal level avocado genome allows analysis of novel avocado genes.</title>
        <authorList>
            <person name="Nath O."/>
            <person name="Fletcher S.J."/>
            <person name="Hayward A."/>
            <person name="Shaw L.M."/>
            <person name="Masouleh A.K."/>
            <person name="Furtado A."/>
            <person name="Henry R.J."/>
            <person name="Mitter N."/>
        </authorList>
    </citation>
    <scope>NUCLEOTIDE SEQUENCE [LARGE SCALE GENOMIC DNA]</scope>
    <source>
        <strain evidence="2">cv. Hass</strain>
    </source>
</reference>
<dbReference type="Proteomes" id="UP001234297">
    <property type="component" value="Chromosome 10"/>
</dbReference>
<gene>
    <name evidence="1" type="ORF">MRB53_031888</name>
</gene>